<dbReference type="InterPro" id="IPR036237">
    <property type="entry name" value="Xyl_isomerase-like_sf"/>
</dbReference>
<comment type="caution">
    <text evidence="2">The sequence shown here is derived from an EMBL/GenBank/DDBJ whole genome shotgun (WGS) entry which is preliminary data.</text>
</comment>
<dbReference type="GO" id="GO:0016853">
    <property type="term" value="F:isomerase activity"/>
    <property type="evidence" value="ECO:0007669"/>
    <property type="project" value="UniProtKB-KW"/>
</dbReference>
<reference evidence="2 3" key="1">
    <citation type="submission" date="2022-03" db="EMBL/GenBank/DDBJ databases">
        <authorList>
            <person name="Brunel B."/>
        </authorList>
    </citation>
    <scope>NUCLEOTIDE SEQUENCE [LARGE SCALE GENOMIC DNA]</scope>
    <source>
        <strain evidence="2">STM5069sample</strain>
    </source>
</reference>
<dbReference type="SUPFAM" id="SSF51658">
    <property type="entry name" value="Xylose isomerase-like"/>
    <property type="match status" value="1"/>
</dbReference>
<proteinExistence type="predicted"/>
<dbReference type="RefSeq" id="WP_254019007.1">
    <property type="nucleotide sequence ID" value="NZ_CAKXZT010000126.1"/>
</dbReference>
<dbReference type="Gene3D" id="3.20.20.150">
    <property type="entry name" value="Divalent-metal-dependent TIM barrel enzymes"/>
    <property type="match status" value="1"/>
</dbReference>
<dbReference type="PANTHER" id="PTHR12110:SF53">
    <property type="entry name" value="BLR5974 PROTEIN"/>
    <property type="match status" value="1"/>
</dbReference>
<evidence type="ECO:0000313" key="2">
    <source>
        <dbReference type="EMBL" id="CAH2402354.1"/>
    </source>
</evidence>
<evidence type="ECO:0000259" key="1">
    <source>
        <dbReference type="Pfam" id="PF01261"/>
    </source>
</evidence>
<dbReference type="InterPro" id="IPR050312">
    <property type="entry name" value="IolE/XylAMocC-like"/>
</dbReference>
<protein>
    <submittedName>
        <fullName evidence="2">Sugar phosphate isomerase/epimerase</fullName>
    </submittedName>
</protein>
<evidence type="ECO:0000313" key="3">
    <source>
        <dbReference type="Proteomes" id="UP001153050"/>
    </source>
</evidence>
<name>A0ABM9E070_9HYPH</name>
<gene>
    <name evidence="2" type="ORF">MES5069_310090</name>
</gene>
<feature type="domain" description="Xylose isomerase-like TIM barrel" evidence="1">
    <location>
        <begin position="26"/>
        <end position="287"/>
    </location>
</feature>
<accession>A0ABM9E070</accession>
<dbReference type="InterPro" id="IPR013022">
    <property type="entry name" value="Xyl_isomerase-like_TIM-brl"/>
</dbReference>
<organism evidence="2 3">
    <name type="scientific">Mesorhizobium escarrei</name>
    <dbReference type="NCBI Taxonomy" id="666018"/>
    <lineage>
        <taxon>Bacteria</taxon>
        <taxon>Pseudomonadati</taxon>
        <taxon>Pseudomonadota</taxon>
        <taxon>Alphaproteobacteria</taxon>
        <taxon>Hyphomicrobiales</taxon>
        <taxon>Phyllobacteriaceae</taxon>
        <taxon>Mesorhizobium</taxon>
    </lineage>
</organism>
<dbReference type="EMBL" id="CAKXZT010000126">
    <property type="protein sequence ID" value="CAH2402354.1"/>
    <property type="molecule type" value="Genomic_DNA"/>
</dbReference>
<dbReference type="Pfam" id="PF01261">
    <property type="entry name" value="AP_endonuc_2"/>
    <property type="match status" value="1"/>
</dbReference>
<dbReference type="Proteomes" id="UP001153050">
    <property type="component" value="Unassembled WGS sequence"/>
</dbReference>
<keyword evidence="2" id="KW-0413">Isomerase</keyword>
<sequence length="301" mass="33285">MTSNISAIGFYNRPSLGDLELFNASLQKVAETGADACEIPIYAEEVVSRGRIMKDRAARITTIVRRYGFKRLSLHGPLISNFMDPEHLDLHKHVMRANLELCDRLGAGLLVQHGGHAYPAPGEDCADYDAMEREALAEMAIVAAGYGVRIGLENIFASADGEYVQSPSDVAAAVRAIGSDHVVAVLDLSHAYIASTARRLNFREELRAMAPVTGHLHVHDSYGLPNTMRKFHRPVEATSYGLGDLHLPIGWGDIPWEPIFSELQFLPDTMLIMEIESDRFADEQPASLERARRLVQLNPAR</sequence>
<keyword evidence="3" id="KW-1185">Reference proteome</keyword>
<dbReference type="PANTHER" id="PTHR12110">
    <property type="entry name" value="HYDROXYPYRUVATE ISOMERASE"/>
    <property type="match status" value="1"/>
</dbReference>